<dbReference type="InterPro" id="IPR019734">
    <property type="entry name" value="TPR_rpt"/>
</dbReference>
<dbReference type="SMART" id="SM00028">
    <property type="entry name" value="TPR"/>
    <property type="match status" value="4"/>
</dbReference>
<comment type="caution">
    <text evidence="2">The sequence shown here is derived from an EMBL/GenBank/DDBJ whole genome shotgun (WGS) entry which is preliminary data.</text>
</comment>
<dbReference type="AlphaFoldDB" id="A0A0F5K299"/>
<dbReference type="STRING" id="28092.WM40_06905"/>
<dbReference type="Proteomes" id="UP000033618">
    <property type="component" value="Unassembled WGS sequence"/>
</dbReference>
<name>A0A0F5K299_9BURK</name>
<dbReference type="Gene3D" id="3.40.50.2000">
    <property type="entry name" value="Glycogen Phosphorylase B"/>
    <property type="match status" value="1"/>
</dbReference>
<dbReference type="PATRIC" id="fig|28092.6.peg.1632"/>
<accession>A0A0F5K299</accession>
<feature type="repeat" description="TPR" evidence="1">
    <location>
        <begin position="284"/>
        <end position="317"/>
    </location>
</feature>
<sequence length="685" mass="74559">MLPDLSVLPLPLAVSAPPTSPSWRTVVTEASRLAGARLRLLSPDGGVDTIANALLDLALAYAAAARHADAVAHCALAGELAGDGIEKATQAGESRDAALHVTQQRAAYLRACMLAQAERFDEAADAFQAVEGRESAVEDITRWQMEAGIGAALCQATLGRGLEARRTLDSVLPRLQTWITAGHDGALEQDARMLMLRFGLAQVRMLLALHRPLEALRVLEQVEVMMPTPDLPGDVASHGDPGKPVDAMAGQVALLRAAAFLSLDKPMQAVAPLETIFVTRPDDPAALVLYGQAMSALGEYAFAVDRFEAALRAMPRFAPAYRYMASALAMQKSDDAALVCLRAARDIRPDFPEVWLDEAGIRLRLGQLRRGFAAYEWRDGARLAARRSDAYWNGDDVLTGRSLLVAAEQGLGDAIQFLRYIPLVRPLARDVIVEVPVPLWRLVAACADAWGVRVIPRGEPLPDCDRFTLLMSLPYAMQTTLSTIPSSGRYFAAAPALSLSRPRQPDGSGPLEDMPFEVVPDGVRRLRVGLVVSGNPEYRNDAFRSMPLSMCAPLFALDGVEWIMLQPALRDADRQWIDGQREAGHALHWRPGLLERQQGDFADTAGLIETLDLVISVDTAIAHLTGALGVPVWILLPFVADWRWLSNRSDSPWYPSARLFRQPALQDWPAVIAEVAAALMQRLDG</sequence>
<dbReference type="Gene3D" id="1.25.40.10">
    <property type="entry name" value="Tetratricopeptide repeat domain"/>
    <property type="match status" value="1"/>
</dbReference>
<gene>
    <name evidence="2" type="ORF">WM40_06905</name>
</gene>
<evidence type="ECO:0000313" key="2">
    <source>
        <dbReference type="EMBL" id="KKB64218.1"/>
    </source>
</evidence>
<organism evidence="2 3">
    <name type="scientific">Robbsia andropogonis</name>
    <dbReference type="NCBI Taxonomy" id="28092"/>
    <lineage>
        <taxon>Bacteria</taxon>
        <taxon>Pseudomonadati</taxon>
        <taxon>Pseudomonadota</taxon>
        <taxon>Betaproteobacteria</taxon>
        <taxon>Burkholderiales</taxon>
        <taxon>Burkholderiaceae</taxon>
        <taxon>Robbsia</taxon>
    </lineage>
</organism>
<evidence type="ECO:0000313" key="3">
    <source>
        <dbReference type="Proteomes" id="UP000033618"/>
    </source>
</evidence>
<dbReference type="PROSITE" id="PS50005">
    <property type="entry name" value="TPR"/>
    <property type="match status" value="1"/>
</dbReference>
<protein>
    <submittedName>
        <fullName evidence="2">Uncharacterized protein</fullName>
    </submittedName>
</protein>
<dbReference type="SUPFAM" id="SSF53756">
    <property type="entry name" value="UDP-Glycosyltransferase/glycogen phosphorylase"/>
    <property type="match status" value="1"/>
</dbReference>
<keyword evidence="3" id="KW-1185">Reference proteome</keyword>
<dbReference type="SUPFAM" id="SSF48452">
    <property type="entry name" value="TPR-like"/>
    <property type="match status" value="1"/>
</dbReference>
<dbReference type="OrthoDB" id="9814129at2"/>
<keyword evidence="1" id="KW-0802">TPR repeat</keyword>
<evidence type="ECO:0000256" key="1">
    <source>
        <dbReference type="PROSITE-ProRule" id="PRU00339"/>
    </source>
</evidence>
<dbReference type="RefSeq" id="WP_046152512.1">
    <property type="nucleotide sequence ID" value="NZ_CADFGU010000003.1"/>
</dbReference>
<reference evidence="2 3" key="1">
    <citation type="submission" date="2015-03" db="EMBL/GenBank/DDBJ databases">
        <title>Draft Genome Sequence of Burkholderia andropogonis type strain ICMP2807, isolated from Sorghum bicolor.</title>
        <authorList>
            <person name="Lopes-Santos L."/>
            <person name="Castro D.B."/>
            <person name="Ottoboni L.M."/>
            <person name="Park D."/>
            <person name="Weirc B.S."/>
            <person name="Destefano S.A."/>
        </authorList>
    </citation>
    <scope>NUCLEOTIDE SEQUENCE [LARGE SCALE GENOMIC DNA]</scope>
    <source>
        <strain evidence="2 3">ICMP2807</strain>
    </source>
</reference>
<proteinExistence type="predicted"/>
<dbReference type="InterPro" id="IPR011990">
    <property type="entry name" value="TPR-like_helical_dom_sf"/>
</dbReference>
<dbReference type="EMBL" id="LAQU01000005">
    <property type="protein sequence ID" value="KKB64218.1"/>
    <property type="molecule type" value="Genomic_DNA"/>
</dbReference>